<gene>
    <name evidence="5" type="primary">mdtA_7</name>
    <name evidence="5" type="ORF">AFCDBAGC_3298</name>
</gene>
<dbReference type="Pfam" id="PF25917">
    <property type="entry name" value="BSH_RND"/>
    <property type="match status" value="1"/>
</dbReference>
<protein>
    <submittedName>
        <fullName evidence="5">Multidrug resistance protein MdtA</fullName>
    </submittedName>
</protein>
<keyword evidence="2" id="KW-0732">Signal</keyword>
<evidence type="ECO:0000256" key="2">
    <source>
        <dbReference type="SAM" id="SignalP"/>
    </source>
</evidence>
<evidence type="ECO:0000313" key="6">
    <source>
        <dbReference type="Proteomes" id="UP001055117"/>
    </source>
</evidence>
<evidence type="ECO:0000259" key="4">
    <source>
        <dbReference type="Pfam" id="PF25917"/>
    </source>
</evidence>
<evidence type="ECO:0000313" key="5">
    <source>
        <dbReference type="EMBL" id="GJD45425.1"/>
    </source>
</evidence>
<sequence>MNRSFPVVLVSALAAALLAAAAASAEQAEPQAGAPVGLMAQTLVRTVIATKSMIASDAVFTGDVQAQGQTSVSFRTAGKIETRLVEVGDHVAADQVLARLDPREQRSNLANAQAALASAEALSTQAKLGFKRQEQLMASGYTTRPSYDNAEQQLRTTQAAVDSAKAALGAAQEQLSYTELRSGVAGVVLSRSLEVGQVVQAGQSVLTLAQDGPRDAVFNVYEALLAAPPQSGTVDVTLQGNPTVTALGSVREISPSVDPASGTVRVKVGLKETPPAMTLGAVVIGRGRFQSHAAVVLPWSALYRWKSQPAVWVRDPSAGTVAPRVVTIDRYGPDSIALAGGVASGEEVVIAGIQFLRPGQTVTVAEQVATGAAK</sequence>
<reference evidence="5 6" key="1">
    <citation type="journal article" date="2021" name="Front. Microbiol.">
        <title>Comprehensive Comparative Genomics and Phenotyping of Methylobacterium Species.</title>
        <authorList>
            <person name="Alessa O."/>
            <person name="Ogura Y."/>
            <person name="Fujitani Y."/>
            <person name="Takami H."/>
            <person name="Hayashi T."/>
            <person name="Sahin N."/>
            <person name="Tani A."/>
        </authorList>
    </citation>
    <scope>NUCLEOTIDE SEQUENCE [LARGE SCALE GENOMIC DNA]</scope>
    <source>
        <strain evidence="5 6">DSM 23679</strain>
    </source>
</reference>
<dbReference type="NCBIfam" id="TIGR01730">
    <property type="entry name" value="RND_mfp"/>
    <property type="match status" value="1"/>
</dbReference>
<accession>A0ABQ4QKL5</accession>
<proteinExistence type="inferred from homology"/>
<dbReference type="InterPro" id="IPR058625">
    <property type="entry name" value="MdtA-like_BSH"/>
</dbReference>
<comment type="caution">
    <text evidence="5">The sequence shown here is derived from an EMBL/GenBank/DDBJ whole genome shotgun (WGS) entry which is preliminary data.</text>
</comment>
<dbReference type="Gene3D" id="1.10.287.470">
    <property type="entry name" value="Helix hairpin bin"/>
    <property type="match status" value="1"/>
</dbReference>
<dbReference type="EMBL" id="BPQG01000051">
    <property type="protein sequence ID" value="GJD45425.1"/>
    <property type="molecule type" value="Genomic_DNA"/>
</dbReference>
<feature type="domain" description="Multidrug resistance protein MdtA-like barrel-sandwich hybrid" evidence="4">
    <location>
        <begin position="71"/>
        <end position="204"/>
    </location>
</feature>
<evidence type="ECO:0000259" key="3">
    <source>
        <dbReference type="Pfam" id="PF25876"/>
    </source>
</evidence>
<feature type="chain" id="PRO_5045907140" evidence="2">
    <location>
        <begin position="26"/>
        <end position="374"/>
    </location>
</feature>
<dbReference type="Gene3D" id="2.40.50.100">
    <property type="match status" value="1"/>
</dbReference>
<dbReference type="Pfam" id="PF25876">
    <property type="entry name" value="HH_MFP_RND"/>
    <property type="match status" value="1"/>
</dbReference>
<dbReference type="SUPFAM" id="SSF111369">
    <property type="entry name" value="HlyD-like secretion proteins"/>
    <property type="match status" value="1"/>
</dbReference>
<comment type="similarity">
    <text evidence="1">Belongs to the membrane fusion protein (MFP) (TC 8.A.1) family.</text>
</comment>
<organism evidence="5 6">
    <name type="scientific">Methylobacterium cerastii</name>
    <dbReference type="NCBI Taxonomy" id="932741"/>
    <lineage>
        <taxon>Bacteria</taxon>
        <taxon>Pseudomonadati</taxon>
        <taxon>Pseudomonadota</taxon>
        <taxon>Alphaproteobacteria</taxon>
        <taxon>Hyphomicrobiales</taxon>
        <taxon>Methylobacteriaceae</taxon>
        <taxon>Methylobacterium</taxon>
    </lineage>
</organism>
<dbReference type="PANTHER" id="PTHR30469">
    <property type="entry name" value="MULTIDRUG RESISTANCE PROTEIN MDTA"/>
    <property type="match status" value="1"/>
</dbReference>
<feature type="signal peptide" evidence="2">
    <location>
        <begin position="1"/>
        <end position="25"/>
    </location>
</feature>
<dbReference type="RefSeq" id="WP_238272546.1">
    <property type="nucleotide sequence ID" value="NZ_BPQG01000051.1"/>
</dbReference>
<dbReference type="Proteomes" id="UP001055117">
    <property type="component" value="Unassembled WGS sequence"/>
</dbReference>
<keyword evidence="6" id="KW-1185">Reference proteome</keyword>
<dbReference type="PANTHER" id="PTHR30469:SF38">
    <property type="entry name" value="HLYD FAMILY SECRETION PROTEIN"/>
    <property type="match status" value="1"/>
</dbReference>
<feature type="domain" description="Multidrug resistance protein MdtA-like alpha-helical hairpin" evidence="3">
    <location>
        <begin position="109"/>
        <end position="178"/>
    </location>
</feature>
<dbReference type="Gene3D" id="2.40.30.170">
    <property type="match status" value="1"/>
</dbReference>
<name>A0ABQ4QKL5_9HYPH</name>
<dbReference type="Gene3D" id="2.40.420.20">
    <property type="match status" value="1"/>
</dbReference>
<dbReference type="InterPro" id="IPR006143">
    <property type="entry name" value="RND_pump_MFP"/>
</dbReference>
<evidence type="ECO:0000256" key="1">
    <source>
        <dbReference type="ARBA" id="ARBA00009477"/>
    </source>
</evidence>
<dbReference type="InterPro" id="IPR058624">
    <property type="entry name" value="MdtA-like_HH"/>
</dbReference>